<name>A0A1F7UKD1_9BACT</name>
<dbReference type="Pfam" id="PF13439">
    <property type="entry name" value="Glyco_transf_4"/>
    <property type="match status" value="1"/>
</dbReference>
<dbReference type="AlphaFoldDB" id="A0A1F7UKD1"/>
<dbReference type="EMBL" id="MGEH01000024">
    <property type="protein sequence ID" value="OGL78741.1"/>
    <property type="molecule type" value="Genomic_DNA"/>
</dbReference>
<dbReference type="PANTHER" id="PTHR45947:SF13">
    <property type="entry name" value="TRANSFERASE"/>
    <property type="match status" value="1"/>
</dbReference>
<dbReference type="InterPro" id="IPR028098">
    <property type="entry name" value="Glyco_trans_4-like_N"/>
</dbReference>
<evidence type="ECO:0000313" key="2">
    <source>
        <dbReference type="EMBL" id="OGL78741.1"/>
    </source>
</evidence>
<comment type="caution">
    <text evidence="2">The sequence shown here is derived from an EMBL/GenBank/DDBJ whole genome shotgun (WGS) entry which is preliminary data.</text>
</comment>
<dbReference type="GO" id="GO:0016757">
    <property type="term" value="F:glycosyltransferase activity"/>
    <property type="evidence" value="ECO:0007669"/>
    <property type="project" value="TreeGrafter"/>
</dbReference>
<reference evidence="2 3" key="1">
    <citation type="journal article" date="2016" name="Nat. Commun.">
        <title>Thousands of microbial genomes shed light on interconnected biogeochemical processes in an aquifer system.</title>
        <authorList>
            <person name="Anantharaman K."/>
            <person name="Brown C.T."/>
            <person name="Hug L.A."/>
            <person name="Sharon I."/>
            <person name="Castelle C.J."/>
            <person name="Probst A.J."/>
            <person name="Thomas B.C."/>
            <person name="Singh A."/>
            <person name="Wilkins M.J."/>
            <person name="Karaoz U."/>
            <person name="Brodie E.L."/>
            <person name="Williams K.H."/>
            <person name="Hubbard S.S."/>
            <person name="Banfield J.F."/>
        </authorList>
    </citation>
    <scope>NUCLEOTIDE SEQUENCE [LARGE SCALE GENOMIC DNA]</scope>
</reference>
<dbReference type="Proteomes" id="UP000176603">
    <property type="component" value="Unassembled WGS sequence"/>
</dbReference>
<evidence type="ECO:0000313" key="3">
    <source>
        <dbReference type="Proteomes" id="UP000176603"/>
    </source>
</evidence>
<dbReference type="STRING" id="1802399.A3E39_01095"/>
<protein>
    <recommendedName>
        <fullName evidence="1">Glycosyltransferase subfamily 4-like N-terminal domain-containing protein</fullName>
    </recommendedName>
</protein>
<proteinExistence type="predicted"/>
<dbReference type="InterPro" id="IPR050194">
    <property type="entry name" value="Glycosyltransferase_grp1"/>
</dbReference>
<dbReference type="Gene3D" id="3.40.50.2000">
    <property type="entry name" value="Glycogen Phosphorylase B"/>
    <property type="match status" value="2"/>
</dbReference>
<sequence>MRIAILTNSFPPDGRGGAERVAYMQADGFGVFGHEVRVWATGRQDDRTTGSSVYGVEVERFPSEFGRLGHMSRLRRLAFHLFHDLRPRRDIVERISAWKPDVLLTHNLTGCGLGTARAVQSRGVRWIHTLHDIQLTDPSGQETVAWAGTVWASLWRKFWSVVRGPWFGEPDVIVSPTQWLLDWHQRHGWLGRGALRAPRDVEAQRLGRTQSARTGIVIPNPVTMPVPRERQVHRPATIAYVGRLSRDKGFDVFLDALTRLDASVVSRAIVVGDGPMSATGDARLAMRGRLSPEETRRVIADADLLVAPSRILENQQTIIVEAMAEGTPVVATDTGGTKETLEGTGCPVVDVDAQKIADAIREVLSDELRWTRLSRAMQERAKRHDTESYFSSLFGFLSG</sequence>
<feature type="domain" description="Glycosyltransferase subfamily 4-like N-terminal" evidence="1">
    <location>
        <begin position="16"/>
        <end position="188"/>
    </location>
</feature>
<dbReference type="PANTHER" id="PTHR45947">
    <property type="entry name" value="SULFOQUINOVOSYL TRANSFERASE SQD2"/>
    <property type="match status" value="1"/>
</dbReference>
<dbReference type="SUPFAM" id="SSF53756">
    <property type="entry name" value="UDP-Glycosyltransferase/glycogen phosphorylase"/>
    <property type="match status" value="1"/>
</dbReference>
<evidence type="ECO:0000259" key="1">
    <source>
        <dbReference type="Pfam" id="PF13439"/>
    </source>
</evidence>
<gene>
    <name evidence="2" type="ORF">A3E39_01095</name>
</gene>
<accession>A0A1F7UKD1</accession>
<organism evidence="2 3">
    <name type="scientific">Candidatus Uhrbacteria bacterium RIFCSPHIGHO2_12_FULL_60_25</name>
    <dbReference type="NCBI Taxonomy" id="1802399"/>
    <lineage>
        <taxon>Bacteria</taxon>
        <taxon>Candidatus Uhriibacteriota</taxon>
    </lineage>
</organism>
<dbReference type="Pfam" id="PF13692">
    <property type="entry name" value="Glyco_trans_1_4"/>
    <property type="match status" value="1"/>
</dbReference>